<dbReference type="EMBL" id="LC711077">
    <property type="protein sequence ID" value="BDI54862.1"/>
    <property type="molecule type" value="Genomic_DNA"/>
</dbReference>
<name>A0AA35CNM7_9CAUD</name>
<sequence length="90" mass="10858">MGFFREEVIEAFREEYYPVDLTLLENTSITLTELDRMDPERKMEYYFFIVEKQKEIKKEMDKDKNPEKDVYEFVSEIDIENGDIGRTKTG</sequence>
<proteinExistence type="predicted"/>
<reference evidence="1 2" key="1">
    <citation type="journal article" date="2022" name="Nat. Microbiol.">
        <title>Three families of Asgard archaeal viruses identified in metagenome-assembled genomes.</title>
        <authorList>
            <person name="Medvedeva S."/>
            <person name="Sun J."/>
            <person name="Yutin N."/>
            <person name="Koonin E.V."/>
            <person name="Nunoura T."/>
            <person name="Rinke C."/>
            <person name="Krupovic M."/>
        </authorList>
    </citation>
    <scope>NUCLEOTIDE SEQUENCE [LARGE SCALE GENOMIC DNA]</scope>
    <source>
        <strain evidence="1">VerdaV1</strain>
    </source>
</reference>
<protein>
    <submittedName>
        <fullName evidence="1">Uncharacterized protein</fullName>
    </submittedName>
</protein>
<dbReference type="KEGG" id="vg:80402171"/>
<organism evidence="1 2">
    <name type="scientific">Lokiarchaeia virus VerdaV1</name>
    <dbReference type="NCBI Taxonomy" id="3070170"/>
    <lineage>
        <taxon>Viruses</taxon>
        <taxon>Duplodnaviria</taxon>
        <taxon>Heunggongvirae</taxon>
        <taxon>Uroviricota</taxon>
        <taxon>Caudoviricetes</taxon>
        <taxon>Verdandiviridae</taxon>
        <taxon>Dolusvirus</taxon>
        <taxon>Dolusvirus shimokitaense</taxon>
    </lineage>
</organism>
<dbReference type="GeneID" id="80402171"/>
<dbReference type="RefSeq" id="YP_010772458.1">
    <property type="nucleotide sequence ID" value="NC_074644.1"/>
</dbReference>
<evidence type="ECO:0000313" key="2">
    <source>
        <dbReference type="Proteomes" id="UP001162252"/>
    </source>
</evidence>
<evidence type="ECO:0000313" key="1">
    <source>
        <dbReference type="EMBL" id="BDI54862.1"/>
    </source>
</evidence>
<accession>A0AA35CNM7</accession>
<dbReference type="Proteomes" id="UP001162252">
    <property type="component" value="Segment"/>
</dbReference>
<keyword evidence="2" id="KW-1185">Reference proteome</keyword>